<protein>
    <submittedName>
        <fullName evidence="2">Uncharacterized protein</fullName>
    </submittedName>
</protein>
<feature type="region of interest" description="Disordered" evidence="1">
    <location>
        <begin position="35"/>
        <end position="93"/>
    </location>
</feature>
<dbReference type="HOGENOM" id="CLU_894820_0_0_1"/>
<evidence type="ECO:0000313" key="2">
    <source>
        <dbReference type="EMBL" id="CCO34602.1"/>
    </source>
</evidence>
<proteinExistence type="predicted"/>
<sequence>MEKNTPHLINHPDCWKESMLQEITQTVENTIQRLLPSSATPEPHTPSRRTSIAVEDTPRAVSGLSSSRNRDYLVPVKTRDQTEGKGKKTVKLESPEPSRIWKVLHTPLSLGPPQFVVSVMPEHQKSPTEPVNTSHTNKDKGFIAAQPGETEEKMEDRTMCNLATIMGRALSVLLQSAFRTLSQTPGPAQPNSKIPVPEKYDSRKGPAAKLFILDCRTYLFSNASSFPSDCSHISFVLMNSKKGQPNKWGQIYLKKLLDRAYEPILENCETFNTEFLCNWSNLVAAQVAERCM</sequence>
<organism evidence="2 3">
    <name type="scientific">Thanatephorus cucumeris (strain AG1-IB / isolate 7/3/14)</name>
    <name type="common">Lettuce bottom rot fungus</name>
    <name type="synonym">Rhizoctonia solani</name>
    <dbReference type="NCBI Taxonomy" id="1108050"/>
    <lineage>
        <taxon>Eukaryota</taxon>
        <taxon>Fungi</taxon>
        <taxon>Dikarya</taxon>
        <taxon>Basidiomycota</taxon>
        <taxon>Agaricomycotina</taxon>
        <taxon>Agaricomycetes</taxon>
        <taxon>Cantharellales</taxon>
        <taxon>Ceratobasidiaceae</taxon>
        <taxon>Rhizoctonia</taxon>
        <taxon>Rhizoctonia solani AG-1</taxon>
    </lineage>
</organism>
<dbReference type="AlphaFoldDB" id="M5CF77"/>
<reference evidence="2 3" key="1">
    <citation type="journal article" date="2013" name="J. Biotechnol.">
        <title>Establishment and interpretation of the genome sequence of the phytopathogenic fungus Rhizoctonia solani AG1-IB isolate 7/3/14.</title>
        <authorList>
            <person name="Wibberg D.W."/>
            <person name="Jelonek L.J."/>
            <person name="Rupp O.R."/>
            <person name="Hennig M.H."/>
            <person name="Eikmeyer F.E."/>
            <person name="Goesmann A.G."/>
            <person name="Hartmann A.H."/>
            <person name="Borriss R.B."/>
            <person name="Grosch R.G."/>
            <person name="Puehler A.P."/>
            <person name="Schlueter A.S."/>
        </authorList>
    </citation>
    <scope>NUCLEOTIDE SEQUENCE [LARGE SCALE GENOMIC DNA]</scope>
    <source>
        <strain evidence="3">AG1-IB / isolate 7/3/14</strain>
    </source>
</reference>
<dbReference type="EMBL" id="CAOJ01013369">
    <property type="protein sequence ID" value="CCO34602.1"/>
    <property type="molecule type" value="Genomic_DNA"/>
</dbReference>
<dbReference type="Proteomes" id="UP000012065">
    <property type="component" value="Unassembled WGS sequence"/>
</dbReference>
<name>M5CF77_THACB</name>
<accession>M5CF77</accession>
<feature type="compositionally biased region" description="Basic and acidic residues" evidence="1">
    <location>
        <begin position="77"/>
        <end position="93"/>
    </location>
</feature>
<gene>
    <name evidence="2" type="ORF">BN14_08706</name>
</gene>
<comment type="caution">
    <text evidence="2">The sequence shown here is derived from an EMBL/GenBank/DDBJ whole genome shotgun (WGS) entry which is preliminary data.</text>
</comment>
<evidence type="ECO:0000256" key="1">
    <source>
        <dbReference type="SAM" id="MobiDB-lite"/>
    </source>
</evidence>
<evidence type="ECO:0000313" key="3">
    <source>
        <dbReference type="Proteomes" id="UP000012065"/>
    </source>
</evidence>